<dbReference type="Proteomes" id="UP000053424">
    <property type="component" value="Unassembled WGS sequence"/>
</dbReference>
<name>A0A0C3BKA6_HEBCY</name>
<dbReference type="AlphaFoldDB" id="A0A0C3BKA6"/>
<feature type="compositionally biased region" description="Basic residues" evidence="1">
    <location>
        <begin position="1"/>
        <end position="16"/>
    </location>
</feature>
<sequence length="143" mass="16731">MAKTRNRQRRAKKRSTRGSLRSQPAMRVEKDSLLAQAMFRFLTTFWVARMGHIRSPPSQPKTKMKTLYSSVSRCIRSRKPWFPSVVAFGARQRMRMTGRTKKEAEMKTKMKMKMSEQSAQPSIGYVLSNTRFHLDVFHFLSLL</sequence>
<gene>
    <name evidence="2" type="ORF">M413DRAFT_278330</name>
</gene>
<keyword evidence="3" id="KW-1185">Reference proteome</keyword>
<accession>A0A0C3BKA6</accession>
<evidence type="ECO:0000313" key="2">
    <source>
        <dbReference type="EMBL" id="KIM37125.1"/>
    </source>
</evidence>
<organism evidence="2 3">
    <name type="scientific">Hebeloma cylindrosporum</name>
    <dbReference type="NCBI Taxonomy" id="76867"/>
    <lineage>
        <taxon>Eukaryota</taxon>
        <taxon>Fungi</taxon>
        <taxon>Dikarya</taxon>
        <taxon>Basidiomycota</taxon>
        <taxon>Agaricomycotina</taxon>
        <taxon>Agaricomycetes</taxon>
        <taxon>Agaricomycetidae</taxon>
        <taxon>Agaricales</taxon>
        <taxon>Agaricineae</taxon>
        <taxon>Hymenogastraceae</taxon>
        <taxon>Hebeloma</taxon>
    </lineage>
</organism>
<feature type="region of interest" description="Disordered" evidence="1">
    <location>
        <begin position="1"/>
        <end position="25"/>
    </location>
</feature>
<evidence type="ECO:0000256" key="1">
    <source>
        <dbReference type="SAM" id="MobiDB-lite"/>
    </source>
</evidence>
<protein>
    <submittedName>
        <fullName evidence="2">Uncharacterized protein</fullName>
    </submittedName>
</protein>
<evidence type="ECO:0000313" key="3">
    <source>
        <dbReference type="Proteomes" id="UP000053424"/>
    </source>
</evidence>
<reference evidence="2 3" key="1">
    <citation type="submission" date="2014-04" db="EMBL/GenBank/DDBJ databases">
        <authorList>
            <consortium name="DOE Joint Genome Institute"/>
            <person name="Kuo A."/>
            <person name="Gay G."/>
            <person name="Dore J."/>
            <person name="Kohler A."/>
            <person name="Nagy L.G."/>
            <person name="Floudas D."/>
            <person name="Copeland A."/>
            <person name="Barry K.W."/>
            <person name="Cichocki N."/>
            <person name="Veneault-Fourrey C."/>
            <person name="LaButti K."/>
            <person name="Lindquist E.A."/>
            <person name="Lipzen A."/>
            <person name="Lundell T."/>
            <person name="Morin E."/>
            <person name="Murat C."/>
            <person name="Sun H."/>
            <person name="Tunlid A."/>
            <person name="Henrissat B."/>
            <person name="Grigoriev I.V."/>
            <person name="Hibbett D.S."/>
            <person name="Martin F."/>
            <person name="Nordberg H.P."/>
            <person name="Cantor M.N."/>
            <person name="Hua S.X."/>
        </authorList>
    </citation>
    <scope>NUCLEOTIDE SEQUENCE [LARGE SCALE GENOMIC DNA]</scope>
    <source>
        <strain evidence="3">h7</strain>
    </source>
</reference>
<reference evidence="3" key="2">
    <citation type="submission" date="2015-01" db="EMBL/GenBank/DDBJ databases">
        <title>Evolutionary Origins and Diversification of the Mycorrhizal Mutualists.</title>
        <authorList>
            <consortium name="DOE Joint Genome Institute"/>
            <consortium name="Mycorrhizal Genomics Consortium"/>
            <person name="Kohler A."/>
            <person name="Kuo A."/>
            <person name="Nagy L.G."/>
            <person name="Floudas D."/>
            <person name="Copeland A."/>
            <person name="Barry K.W."/>
            <person name="Cichocki N."/>
            <person name="Veneault-Fourrey C."/>
            <person name="LaButti K."/>
            <person name="Lindquist E.A."/>
            <person name="Lipzen A."/>
            <person name="Lundell T."/>
            <person name="Morin E."/>
            <person name="Murat C."/>
            <person name="Riley R."/>
            <person name="Ohm R."/>
            <person name="Sun H."/>
            <person name="Tunlid A."/>
            <person name="Henrissat B."/>
            <person name="Grigoriev I.V."/>
            <person name="Hibbett D.S."/>
            <person name="Martin F."/>
        </authorList>
    </citation>
    <scope>NUCLEOTIDE SEQUENCE [LARGE SCALE GENOMIC DNA]</scope>
    <source>
        <strain evidence="3">h7</strain>
    </source>
</reference>
<dbReference type="HOGENOM" id="CLU_1806399_0_0_1"/>
<dbReference type="EMBL" id="KN831799">
    <property type="protein sequence ID" value="KIM37125.1"/>
    <property type="molecule type" value="Genomic_DNA"/>
</dbReference>
<proteinExistence type="predicted"/>